<dbReference type="EMBL" id="SWKR01000002">
    <property type="protein sequence ID" value="TKD52188.1"/>
    <property type="molecule type" value="Genomic_DNA"/>
</dbReference>
<reference evidence="5 6" key="1">
    <citation type="submission" date="2019-04" db="EMBL/GenBank/DDBJ databases">
        <authorList>
            <person name="Yang Y."/>
            <person name="Wei D."/>
        </authorList>
    </citation>
    <scope>NUCLEOTIDE SEQUENCE [LARGE SCALE GENOMIC DNA]</scope>
    <source>
        <strain evidence="5 6">L-1-4w-11</strain>
    </source>
</reference>
<sequence>MRLSRGGSKKRPYYRIVIADARRPRDGKFIEKIGTYNPLLAKDSPERVKLDTDRAKHWLGVGAQPTDRVLRFLDAAGVKERAPRNNPNKAKPGEKATERAEERAEKAKAAEDAKREAEEAAKAKPAEEEAPAEATNEGESAEAPAEG</sequence>
<dbReference type="OrthoDB" id="9807878at2"/>
<evidence type="ECO:0000313" key="5">
    <source>
        <dbReference type="EMBL" id="TKD52188.1"/>
    </source>
</evidence>
<name>A0A4V5PU16_9SPHN</name>
<dbReference type="PANTHER" id="PTHR12919:SF20">
    <property type="entry name" value="SMALL RIBOSOMAL SUBUNIT PROTEIN BS16M"/>
    <property type="match status" value="1"/>
</dbReference>
<protein>
    <recommendedName>
        <fullName evidence="3">Small ribosomal subunit protein bS16</fullName>
    </recommendedName>
</protein>
<feature type="compositionally biased region" description="Basic and acidic residues" evidence="4">
    <location>
        <begin position="91"/>
        <end position="127"/>
    </location>
</feature>
<evidence type="ECO:0000256" key="2">
    <source>
        <dbReference type="ARBA" id="ARBA00023274"/>
    </source>
</evidence>
<keyword evidence="1 3" id="KW-0689">Ribosomal protein</keyword>
<accession>A0A4V5PU16</accession>
<comment type="caution">
    <text evidence="5">The sequence shown here is derived from an EMBL/GenBank/DDBJ whole genome shotgun (WGS) entry which is preliminary data.</text>
</comment>
<dbReference type="NCBIfam" id="TIGR00002">
    <property type="entry name" value="S16"/>
    <property type="match status" value="1"/>
</dbReference>
<dbReference type="AlphaFoldDB" id="A0A4V5PU16"/>
<dbReference type="Proteomes" id="UP000309138">
    <property type="component" value="Unassembled WGS sequence"/>
</dbReference>
<dbReference type="GO" id="GO:0003735">
    <property type="term" value="F:structural constituent of ribosome"/>
    <property type="evidence" value="ECO:0007669"/>
    <property type="project" value="InterPro"/>
</dbReference>
<dbReference type="SUPFAM" id="SSF54565">
    <property type="entry name" value="Ribosomal protein S16"/>
    <property type="match status" value="1"/>
</dbReference>
<dbReference type="PANTHER" id="PTHR12919">
    <property type="entry name" value="30S RIBOSOMAL PROTEIN S16"/>
    <property type="match status" value="1"/>
</dbReference>
<dbReference type="GO" id="GO:0015935">
    <property type="term" value="C:small ribosomal subunit"/>
    <property type="evidence" value="ECO:0007669"/>
    <property type="project" value="TreeGrafter"/>
</dbReference>
<dbReference type="HAMAP" id="MF_00385">
    <property type="entry name" value="Ribosomal_bS16"/>
    <property type="match status" value="1"/>
</dbReference>
<keyword evidence="6" id="KW-1185">Reference proteome</keyword>
<feature type="region of interest" description="Disordered" evidence="4">
    <location>
        <begin position="75"/>
        <end position="147"/>
    </location>
</feature>
<evidence type="ECO:0000256" key="3">
    <source>
        <dbReference type="HAMAP-Rule" id="MF_00385"/>
    </source>
</evidence>
<evidence type="ECO:0000256" key="1">
    <source>
        <dbReference type="ARBA" id="ARBA00022980"/>
    </source>
</evidence>
<dbReference type="Pfam" id="PF00886">
    <property type="entry name" value="Ribosomal_S16"/>
    <property type="match status" value="1"/>
</dbReference>
<keyword evidence="2 3" id="KW-0687">Ribonucleoprotein</keyword>
<comment type="similarity">
    <text evidence="3">Belongs to the bacterial ribosomal protein bS16 family.</text>
</comment>
<dbReference type="GO" id="GO:0005737">
    <property type="term" value="C:cytoplasm"/>
    <property type="evidence" value="ECO:0007669"/>
    <property type="project" value="UniProtKB-ARBA"/>
</dbReference>
<evidence type="ECO:0000256" key="4">
    <source>
        <dbReference type="SAM" id="MobiDB-lite"/>
    </source>
</evidence>
<dbReference type="GO" id="GO:0006412">
    <property type="term" value="P:translation"/>
    <property type="evidence" value="ECO:0007669"/>
    <property type="project" value="UniProtKB-UniRule"/>
</dbReference>
<gene>
    <name evidence="3 5" type="primary">rpsP</name>
    <name evidence="5" type="ORF">FBR43_08960</name>
</gene>
<dbReference type="InterPro" id="IPR000307">
    <property type="entry name" value="Ribosomal_bS16"/>
</dbReference>
<evidence type="ECO:0000313" key="6">
    <source>
        <dbReference type="Proteomes" id="UP000309138"/>
    </source>
</evidence>
<dbReference type="InterPro" id="IPR023803">
    <property type="entry name" value="Ribosomal_bS16_dom_sf"/>
</dbReference>
<proteinExistence type="inferred from homology"/>
<dbReference type="Gene3D" id="3.30.1320.10">
    <property type="match status" value="1"/>
</dbReference>
<organism evidence="5 6">
    <name type="scientific">Sphingomonas baiyangensis</name>
    <dbReference type="NCBI Taxonomy" id="2572576"/>
    <lineage>
        <taxon>Bacteria</taxon>
        <taxon>Pseudomonadati</taxon>
        <taxon>Pseudomonadota</taxon>
        <taxon>Alphaproteobacteria</taxon>
        <taxon>Sphingomonadales</taxon>
        <taxon>Sphingomonadaceae</taxon>
        <taxon>Sphingomonas</taxon>
    </lineage>
</organism>